<feature type="compositionally biased region" description="Polar residues" evidence="1">
    <location>
        <begin position="277"/>
        <end position="288"/>
    </location>
</feature>
<evidence type="ECO:0000313" key="3">
    <source>
        <dbReference type="Proteomes" id="UP000240883"/>
    </source>
</evidence>
<sequence>MDPGKGLQDELKYLDHQRIHEQDNLFEDIQKLLQMSIKMEEDNLYQNHRETGPRIVQPETTNDVSQSSHLDQIRLRNQEPSGFCNGHTWGTEKISFPPAIPDRNPLRLVYGESLNNAVVSILRTSNETHAQDHGIQAQGRISVRTSTTVENHESENSLEKNHDMVFVPSDDRENVSNHRVSINETAHVHVRSPEQIFQNNETLNLLIRMFDEELDQRSDDDFLMYPGISGSSTDETSGSLGMDRSTLSYEHQSLSSQFTSNENFNRSKSDCSKGHRSVTSDGSHTSEGYSEGRYVTDLSFPISYTENNMSVQSKNKKRMQSLFRWPRLGFSSRRI</sequence>
<proteinExistence type="predicted"/>
<evidence type="ECO:0000313" key="2">
    <source>
        <dbReference type="EMBL" id="PSN68220.1"/>
    </source>
</evidence>
<feature type="region of interest" description="Disordered" evidence="1">
    <location>
        <begin position="251"/>
        <end position="290"/>
    </location>
</feature>
<feature type="compositionally biased region" description="Polar residues" evidence="1">
    <location>
        <begin position="251"/>
        <end position="264"/>
    </location>
</feature>
<evidence type="ECO:0000256" key="1">
    <source>
        <dbReference type="SAM" id="MobiDB-lite"/>
    </source>
</evidence>
<protein>
    <submittedName>
        <fullName evidence="2">Uncharacterized protein</fullName>
    </submittedName>
</protein>
<organism evidence="2 3">
    <name type="scientific">Corynespora cassiicola Philippines</name>
    <dbReference type="NCBI Taxonomy" id="1448308"/>
    <lineage>
        <taxon>Eukaryota</taxon>
        <taxon>Fungi</taxon>
        <taxon>Dikarya</taxon>
        <taxon>Ascomycota</taxon>
        <taxon>Pezizomycotina</taxon>
        <taxon>Dothideomycetes</taxon>
        <taxon>Pleosporomycetidae</taxon>
        <taxon>Pleosporales</taxon>
        <taxon>Corynesporascaceae</taxon>
        <taxon>Corynespora</taxon>
    </lineage>
</organism>
<keyword evidence="3" id="KW-1185">Reference proteome</keyword>
<dbReference type="Proteomes" id="UP000240883">
    <property type="component" value="Unassembled WGS sequence"/>
</dbReference>
<reference evidence="2 3" key="1">
    <citation type="journal article" date="2018" name="Front. Microbiol.">
        <title>Genome-Wide Analysis of Corynespora cassiicola Leaf Fall Disease Putative Effectors.</title>
        <authorList>
            <person name="Lopez D."/>
            <person name="Ribeiro S."/>
            <person name="Label P."/>
            <person name="Fumanal B."/>
            <person name="Venisse J.S."/>
            <person name="Kohler A."/>
            <person name="de Oliveira R.R."/>
            <person name="Labutti K."/>
            <person name="Lipzen A."/>
            <person name="Lail K."/>
            <person name="Bauer D."/>
            <person name="Ohm R.A."/>
            <person name="Barry K.W."/>
            <person name="Spatafora J."/>
            <person name="Grigoriev I.V."/>
            <person name="Martin F.M."/>
            <person name="Pujade-Renaud V."/>
        </authorList>
    </citation>
    <scope>NUCLEOTIDE SEQUENCE [LARGE SCALE GENOMIC DNA]</scope>
    <source>
        <strain evidence="2 3">Philippines</strain>
    </source>
</reference>
<dbReference type="EMBL" id="KZ678134">
    <property type="protein sequence ID" value="PSN68220.1"/>
    <property type="molecule type" value="Genomic_DNA"/>
</dbReference>
<accession>A0A2T2NS54</accession>
<name>A0A2T2NS54_CORCC</name>
<dbReference type="AlphaFoldDB" id="A0A2T2NS54"/>
<gene>
    <name evidence="2" type="ORF">BS50DRAFT_587419</name>
</gene>